<dbReference type="AlphaFoldDB" id="A0AAV0Z8T4"/>
<protein>
    <submittedName>
        <fullName evidence="1">Uncharacterized protein</fullName>
    </submittedName>
</protein>
<dbReference type="EMBL" id="OX451735">
    <property type="protein sequence ID" value="CAI8594271.1"/>
    <property type="molecule type" value="Genomic_DNA"/>
</dbReference>
<accession>A0AAV0Z8T4</accession>
<proteinExistence type="predicted"/>
<name>A0AAV0Z8T4_VICFA</name>
<evidence type="ECO:0000313" key="1">
    <source>
        <dbReference type="EMBL" id="CAI8594271.1"/>
    </source>
</evidence>
<gene>
    <name evidence="1" type="ORF">VFH_I132600</name>
</gene>
<keyword evidence="2" id="KW-1185">Reference proteome</keyword>
<sequence length="107" mass="12208">LEHDGEGLYRELMMENIVKRWRSGTIDEDCCDTKIEVRSRDNGDYVDNLYIESEREMNISGDSSESVKVLWLTASENCRVGCGTLALSFDETGFLNVCRLSLSCRAW</sequence>
<organism evidence="1 2">
    <name type="scientific">Vicia faba</name>
    <name type="common">Broad bean</name>
    <name type="synonym">Faba vulgaris</name>
    <dbReference type="NCBI Taxonomy" id="3906"/>
    <lineage>
        <taxon>Eukaryota</taxon>
        <taxon>Viridiplantae</taxon>
        <taxon>Streptophyta</taxon>
        <taxon>Embryophyta</taxon>
        <taxon>Tracheophyta</taxon>
        <taxon>Spermatophyta</taxon>
        <taxon>Magnoliopsida</taxon>
        <taxon>eudicotyledons</taxon>
        <taxon>Gunneridae</taxon>
        <taxon>Pentapetalae</taxon>
        <taxon>rosids</taxon>
        <taxon>fabids</taxon>
        <taxon>Fabales</taxon>
        <taxon>Fabaceae</taxon>
        <taxon>Papilionoideae</taxon>
        <taxon>50 kb inversion clade</taxon>
        <taxon>NPAAA clade</taxon>
        <taxon>Hologalegina</taxon>
        <taxon>IRL clade</taxon>
        <taxon>Fabeae</taxon>
        <taxon>Vicia</taxon>
    </lineage>
</organism>
<reference evidence="1 2" key="1">
    <citation type="submission" date="2023-01" db="EMBL/GenBank/DDBJ databases">
        <authorList>
            <person name="Kreplak J."/>
        </authorList>
    </citation>
    <scope>NUCLEOTIDE SEQUENCE [LARGE SCALE GENOMIC DNA]</scope>
</reference>
<dbReference type="Proteomes" id="UP001157006">
    <property type="component" value="Chromosome 1S"/>
</dbReference>
<evidence type="ECO:0000313" key="2">
    <source>
        <dbReference type="Proteomes" id="UP001157006"/>
    </source>
</evidence>
<feature type="non-terminal residue" evidence="1">
    <location>
        <position position="1"/>
    </location>
</feature>